<evidence type="ECO:0000256" key="1">
    <source>
        <dbReference type="SAM" id="MobiDB-lite"/>
    </source>
</evidence>
<protein>
    <submittedName>
        <fullName evidence="2">Uncharacterized protein</fullName>
    </submittedName>
</protein>
<feature type="region of interest" description="Disordered" evidence="1">
    <location>
        <begin position="1"/>
        <end position="64"/>
    </location>
</feature>
<accession>A0A841U1U4</accession>
<evidence type="ECO:0000313" key="3">
    <source>
        <dbReference type="Proteomes" id="UP000553776"/>
    </source>
</evidence>
<proteinExistence type="predicted"/>
<dbReference type="AlphaFoldDB" id="A0A841U1U4"/>
<dbReference type="Proteomes" id="UP000553776">
    <property type="component" value="Unassembled WGS sequence"/>
</dbReference>
<sequence>MPVERSVSAMNDDRQGSASLTGSDAACETKLPAASDAAYEPDADRHPSGPMPTRPVSEAENGSMVQDMSDLKRLGEEMERVKTGAQLRKEGLVSDPAQE</sequence>
<evidence type="ECO:0000313" key="2">
    <source>
        <dbReference type="EMBL" id="MBB6692091.1"/>
    </source>
</evidence>
<name>A0A841U1U4_9BACL</name>
<reference evidence="2 3" key="1">
    <citation type="submission" date="2020-08" db="EMBL/GenBank/DDBJ databases">
        <title>Cohnella phylogeny.</title>
        <authorList>
            <person name="Dunlap C."/>
        </authorList>
    </citation>
    <scope>NUCLEOTIDE SEQUENCE [LARGE SCALE GENOMIC DNA]</scope>
    <source>
        <strain evidence="2 3">DSM 25239</strain>
    </source>
</reference>
<organism evidence="2 3">
    <name type="scientific">Cohnella xylanilytica</name>
    <dbReference type="NCBI Taxonomy" id="557555"/>
    <lineage>
        <taxon>Bacteria</taxon>
        <taxon>Bacillati</taxon>
        <taxon>Bacillota</taxon>
        <taxon>Bacilli</taxon>
        <taxon>Bacillales</taxon>
        <taxon>Paenibacillaceae</taxon>
        <taxon>Cohnella</taxon>
    </lineage>
</organism>
<dbReference type="RefSeq" id="WP_185136085.1">
    <property type="nucleotide sequence ID" value="NZ_BORM01000004.1"/>
</dbReference>
<keyword evidence="3" id="KW-1185">Reference proteome</keyword>
<comment type="caution">
    <text evidence="2">The sequence shown here is derived from an EMBL/GenBank/DDBJ whole genome shotgun (WGS) entry which is preliminary data.</text>
</comment>
<gene>
    <name evidence="2" type="ORF">H7B90_11835</name>
</gene>
<dbReference type="EMBL" id="JACJVR010000047">
    <property type="protein sequence ID" value="MBB6692091.1"/>
    <property type="molecule type" value="Genomic_DNA"/>
</dbReference>